<name>A0ABP8CCS1_9FLAO</name>
<dbReference type="PROSITE" id="PS50830">
    <property type="entry name" value="TNASE_3"/>
    <property type="match status" value="1"/>
</dbReference>
<dbReference type="PANTHER" id="PTHR12302:SF3">
    <property type="entry name" value="SERINE_THREONINE-PROTEIN KINASE 31"/>
    <property type="match status" value="1"/>
</dbReference>
<sequence>MSCFVVKSQNLKKEDNIIYGKVTAITDGDTFKLLTQDSTLIRVRLANIDCPERKQPFSNKAKQFVSDAIFGDHINIHILKKDRYGRFIANVMYKDALNLSYQLVQHGLAWHYKEYSKDTNLQAMEDEARKNKMGLWADSNSIAPWQWRANKKEASRLKKLSENKK</sequence>
<keyword evidence="2" id="KW-0255">Endonuclease</keyword>
<dbReference type="EMBL" id="BAABCA010000005">
    <property type="protein sequence ID" value="GAA4237538.1"/>
    <property type="molecule type" value="Genomic_DNA"/>
</dbReference>
<dbReference type="SUPFAM" id="SSF50199">
    <property type="entry name" value="Staphylococcal nuclease"/>
    <property type="match status" value="1"/>
</dbReference>
<comment type="caution">
    <text evidence="5">The sequence shown here is derived from an EMBL/GenBank/DDBJ whole genome shotgun (WGS) entry which is preliminary data.</text>
</comment>
<dbReference type="InterPro" id="IPR035437">
    <property type="entry name" value="SNase_OB-fold_sf"/>
</dbReference>
<dbReference type="Proteomes" id="UP001501496">
    <property type="component" value="Unassembled WGS sequence"/>
</dbReference>
<evidence type="ECO:0000313" key="5">
    <source>
        <dbReference type="EMBL" id="GAA4237538.1"/>
    </source>
</evidence>
<evidence type="ECO:0000313" key="6">
    <source>
        <dbReference type="Proteomes" id="UP001501496"/>
    </source>
</evidence>
<keyword evidence="1" id="KW-0540">Nuclease</keyword>
<dbReference type="SMART" id="SM00318">
    <property type="entry name" value="SNc"/>
    <property type="match status" value="1"/>
</dbReference>
<dbReference type="PANTHER" id="PTHR12302">
    <property type="entry name" value="EBNA2 BINDING PROTEIN P100"/>
    <property type="match status" value="1"/>
</dbReference>
<organism evidence="5 6">
    <name type="scientific">Postechiella marina</name>
    <dbReference type="NCBI Taxonomy" id="943941"/>
    <lineage>
        <taxon>Bacteria</taxon>
        <taxon>Pseudomonadati</taxon>
        <taxon>Bacteroidota</taxon>
        <taxon>Flavobacteriia</taxon>
        <taxon>Flavobacteriales</taxon>
        <taxon>Flavobacteriaceae</taxon>
        <taxon>Postechiella</taxon>
    </lineage>
</organism>
<reference evidence="6" key="1">
    <citation type="journal article" date="2019" name="Int. J. Syst. Evol. Microbiol.">
        <title>The Global Catalogue of Microorganisms (GCM) 10K type strain sequencing project: providing services to taxonomists for standard genome sequencing and annotation.</title>
        <authorList>
            <consortium name="The Broad Institute Genomics Platform"/>
            <consortium name="The Broad Institute Genome Sequencing Center for Infectious Disease"/>
            <person name="Wu L."/>
            <person name="Ma J."/>
        </authorList>
    </citation>
    <scope>NUCLEOTIDE SEQUENCE [LARGE SCALE GENOMIC DNA]</scope>
    <source>
        <strain evidence="6">JCM 17630</strain>
    </source>
</reference>
<evidence type="ECO:0000256" key="3">
    <source>
        <dbReference type="ARBA" id="ARBA00022801"/>
    </source>
</evidence>
<accession>A0ABP8CCS1</accession>
<proteinExistence type="predicted"/>
<dbReference type="InterPro" id="IPR016071">
    <property type="entry name" value="Staphylococal_nuclease_OB-fold"/>
</dbReference>
<evidence type="ECO:0000256" key="1">
    <source>
        <dbReference type="ARBA" id="ARBA00022722"/>
    </source>
</evidence>
<keyword evidence="6" id="KW-1185">Reference proteome</keyword>
<feature type="domain" description="TNase-like" evidence="4">
    <location>
        <begin position="16"/>
        <end position="138"/>
    </location>
</feature>
<dbReference type="Pfam" id="PF00565">
    <property type="entry name" value="SNase"/>
    <property type="match status" value="1"/>
</dbReference>
<evidence type="ECO:0000259" key="4">
    <source>
        <dbReference type="PROSITE" id="PS50830"/>
    </source>
</evidence>
<dbReference type="Gene3D" id="2.40.50.90">
    <property type="match status" value="1"/>
</dbReference>
<protein>
    <submittedName>
        <fullName evidence="5">Thermonuclease family protein</fullName>
    </submittedName>
</protein>
<keyword evidence="3" id="KW-0378">Hydrolase</keyword>
<evidence type="ECO:0000256" key="2">
    <source>
        <dbReference type="ARBA" id="ARBA00022759"/>
    </source>
</evidence>
<gene>
    <name evidence="5" type="ORF">GCM10022291_24550</name>
</gene>